<dbReference type="InterPro" id="IPR021514">
    <property type="entry name" value="DUF3176"/>
</dbReference>
<feature type="transmembrane region" description="Helical" evidence="1">
    <location>
        <begin position="27"/>
        <end position="47"/>
    </location>
</feature>
<gene>
    <name evidence="2" type="ORF">ALTATR162_LOCUS1594</name>
</gene>
<accession>A0A8J2HWK4</accession>
<dbReference type="PANTHER" id="PTHR35394">
    <property type="entry name" value="DUF3176 DOMAIN-CONTAINING PROTEIN"/>
    <property type="match status" value="1"/>
</dbReference>
<feature type="transmembrane region" description="Helical" evidence="1">
    <location>
        <begin position="474"/>
        <end position="496"/>
    </location>
</feature>
<dbReference type="EMBL" id="CAJRGZ010000015">
    <property type="protein sequence ID" value="CAG5144725.1"/>
    <property type="molecule type" value="Genomic_DNA"/>
</dbReference>
<evidence type="ECO:0000313" key="3">
    <source>
        <dbReference type="Proteomes" id="UP000676310"/>
    </source>
</evidence>
<dbReference type="PANTHER" id="PTHR35394:SF6">
    <property type="entry name" value="DUF3176 DOMAIN-CONTAINING PROTEIN"/>
    <property type="match status" value="1"/>
</dbReference>
<sequence>MARFDSASRGAWGSVLFIFGLRIKKPYFIAAMGAFITVMSAFTGFAAQQLIVFNDCLRPDESAAVGILKSNAYNASGERIAPQRFDEFLPMSVAIDVGILQPLEDTTTLLSYGCKTGNCTFPAANGSAYSTLATDYWCADATSEVVELPINYDDSEYYGYVPTEFMIGMNCGGSPEACAEKSSTSLNSTNGTASLTSNFDLTMKNGTKARNIGLSLSLSDNPFTDSPVKFLLAGWPGYLVTSVEAAQLGYNGTISTIGMIYLSNSTSQSREYRAMRCGIYPTVNTLKATYHNGVLKEELVKSVRIGRDVASGTNTIFRLATKQTLRNGTEITCDERTTDTPGYLPVAKSNIDAAPINITYLAMEGPGAETVWYPEDCVWAMTATGTSGIRQHFNAIYGAQYLMDVQSARYGSAYMRVLWNNREMQKAPLDHVGSLMTNITSAMNTVLRTHGIPGFNNPAEGTMWYTMTCININWTWVAFPATMIALSAVFLLLVHLESRGVESERLWKSSILAMLFCEMDDVVTSEARPVGRRRLEEVAAISSVSLGKDQGSLRLVARQS</sequence>
<dbReference type="RefSeq" id="XP_043165126.1">
    <property type="nucleotide sequence ID" value="XM_043309191.1"/>
</dbReference>
<keyword evidence="3" id="KW-1185">Reference proteome</keyword>
<keyword evidence="1" id="KW-1133">Transmembrane helix</keyword>
<keyword evidence="1" id="KW-0812">Transmembrane</keyword>
<organism evidence="2 3">
    <name type="scientific">Alternaria atra</name>
    <dbReference type="NCBI Taxonomy" id="119953"/>
    <lineage>
        <taxon>Eukaryota</taxon>
        <taxon>Fungi</taxon>
        <taxon>Dikarya</taxon>
        <taxon>Ascomycota</taxon>
        <taxon>Pezizomycotina</taxon>
        <taxon>Dothideomycetes</taxon>
        <taxon>Pleosporomycetidae</taxon>
        <taxon>Pleosporales</taxon>
        <taxon>Pleosporineae</taxon>
        <taxon>Pleosporaceae</taxon>
        <taxon>Alternaria</taxon>
        <taxon>Alternaria sect. Ulocladioides</taxon>
    </lineage>
</organism>
<dbReference type="Pfam" id="PF11374">
    <property type="entry name" value="DUF3176"/>
    <property type="match status" value="1"/>
</dbReference>
<proteinExistence type="predicted"/>
<dbReference type="GeneID" id="67012945"/>
<dbReference type="Proteomes" id="UP000676310">
    <property type="component" value="Unassembled WGS sequence"/>
</dbReference>
<dbReference type="OrthoDB" id="5376804at2759"/>
<comment type="caution">
    <text evidence="2">The sequence shown here is derived from an EMBL/GenBank/DDBJ whole genome shotgun (WGS) entry which is preliminary data.</text>
</comment>
<evidence type="ECO:0000313" key="2">
    <source>
        <dbReference type="EMBL" id="CAG5144725.1"/>
    </source>
</evidence>
<name>A0A8J2HWK4_9PLEO</name>
<keyword evidence="1" id="KW-0472">Membrane</keyword>
<reference evidence="2" key="1">
    <citation type="submission" date="2021-05" db="EMBL/GenBank/DDBJ databases">
        <authorList>
            <person name="Stam R."/>
        </authorList>
    </citation>
    <scope>NUCLEOTIDE SEQUENCE</scope>
    <source>
        <strain evidence="2">CS162</strain>
    </source>
</reference>
<dbReference type="AlphaFoldDB" id="A0A8J2HWK4"/>
<protein>
    <submittedName>
        <fullName evidence="2">Uncharacterized protein</fullName>
    </submittedName>
</protein>
<evidence type="ECO:0000256" key="1">
    <source>
        <dbReference type="SAM" id="Phobius"/>
    </source>
</evidence>